<dbReference type="OrthoDB" id="9947847at2759"/>
<feature type="chain" id="PRO_5017206027" evidence="6">
    <location>
        <begin position="17"/>
        <end position="169"/>
    </location>
</feature>
<dbReference type="PANTHER" id="PTHR10570">
    <property type="entry name" value="T-CELL SURFACE GLYCOPROTEIN CD3 GAMMA CHAIN / DELTA CHAIN"/>
    <property type="match status" value="1"/>
</dbReference>
<dbReference type="GO" id="GO:0009897">
    <property type="term" value="C:external side of plasma membrane"/>
    <property type="evidence" value="ECO:0007669"/>
    <property type="project" value="TreeGrafter"/>
</dbReference>
<evidence type="ECO:0000256" key="2">
    <source>
        <dbReference type="ARBA" id="ARBA00022475"/>
    </source>
</evidence>
<dbReference type="KEGG" id="pki:111854926"/>
<dbReference type="GeneTree" id="ENSGT00730000111885"/>
<dbReference type="GO" id="GO:0007166">
    <property type="term" value="P:cell surface receptor signaling pathway"/>
    <property type="evidence" value="ECO:0007669"/>
    <property type="project" value="TreeGrafter"/>
</dbReference>
<reference evidence="7" key="1">
    <citation type="submission" date="2025-08" db="UniProtKB">
        <authorList>
            <consortium name="Ensembl"/>
        </authorList>
    </citation>
    <scope>IDENTIFICATION</scope>
</reference>
<evidence type="ECO:0000256" key="1">
    <source>
        <dbReference type="ARBA" id="ARBA00004251"/>
    </source>
</evidence>
<dbReference type="GO" id="GO:0042105">
    <property type="term" value="C:alpha-beta T cell receptor complex"/>
    <property type="evidence" value="ECO:0007669"/>
    <property type="project" value="TreeGrafter"/>
</dbReference>
<dbReference type="InterPro" id="IPR015484">
    <property type="entry name" value="CD3_esu/gsu/dsu"/>
</dbReference>
<evidence type="ECO:0000256" key="5">
    <source>
        <dbReference type="SAM" id="Phobius"/>
    </source>
</evidence>
<dbReference type="GO" id="GO:0004888">
    <property type="term" value="F:transmembrane signaling receptor activity"/>
    <property type="evidence" value="ECO:0007669"/>
    <property type="project" value="TreeGrafter"/>
</dbReference>
<evidence type="ECO:0000256" key="4">
    <source>
        <dbReference type="SAM" id="MobiDB-lite"/>
    </source>
</evidence>
<feature type="transmembrane region" description="Helical" evidence="5">
    <location>
        <begin position="94"/>
        <end position="117"/>
    </location>
</feature>
<sequence length="169" mass="18933">MKTVFLFFTLWLTVMAETGEPGNVAFWKEKMMLTCPYDSPTWDDQQRTEERSRTLNYTAETKGLRHCKTTNSDKYYFYIKGYVCSDCYELDGTLVVGIIIGDLLVTGGVVILIYYWAQKKSGSSPASAVARSGPRGGQRGPAVPNRDYEVLNPRTRDDAYAVAGVKRTG</sequence>
<comment type="subcellular location">
    <subcellularLocation>
        <location evidence="1">Cell membrane</location>
        <topology evidence="1">Single-pass type I membrane protein</topology>
    </subcellularLocation>
</comment>
<dbReference type="PANTHER" id="PTHR10570:SF9">
    <property type="entry name" value="T-CELL SURFACE GLYCOPROTEIN CD3 EPSILON CHAIN"/>
    <property type="match status" value="1"/>
</dbReference>
<evidence type="ECO:0000313" key="7">
    <source>
        <dbReference type="Ensembl" id="ENSPKIP00000010632.1"/>
    </source>
</evidence>
<dbReference type="AlphaFoldDB" id="A0A3B3QVK6"/>
<feature type="signal peptide" evidence="6">
    <location>
        <begin position="1"/>
        <end position="16"/>
    </location>
</feature>
<evidence type="ECO:0000256" key="3">
    <source>
        <dbReference type="ARBA" id="ARBA00022729"/>
    </source>
</evidence>
<keyword evidence="3 6" id="KW-0732">Signal</keyword>
<evidence type="ECO:0000256" key="6">
    <source>
        <dbReference type="SAM" id="SignalP"/>
    </source>
</evidence>
<dbReference type="STRING" id="1676925.ENSPKIP00000010632"/>
<name>A0A3B3QVK6_9TELE</name>
<feature type="region of interest" description="Disordered" evidence="4">
    <location>
        <begin position="124"/>
        <end position="149"/>
    </location>
</feature>
<keyword evidence="5" id="KW-0812">Transmembrane</keyword>
<keyword evidence="2" id="KW-1003">Cell membrane</keyword>
<dbReference type="GO" id="GO:0045059">
    <property type="term" value="P:positive thymic T cell selection"/>
    <property type="evidence" value="ECO:0007669"/>
    <property type="project" value="TreeGrafter"/>
</dbReference>
<organism evidence="7 8">
    <name type="scientific">Paramormyrops kingsleyae</name>
    <dbReference type="NCBI Taxonomy" id="1676925"/>
    <lineage>
        <taxon>Eukaryota</taxon>
        <taxon>Metazoa</taxon>
        <taxon>Chordata</taxon>
        <taxon>Craniata</taxon>
        <taxon>Vertebrata</taxon>
        <taxon>Euteleostomi</taxon>
        <taxon>Actinopterygii</taxon>
        <taxon>Neopterygii</taxon>
        <taxon>Teleostei</taxon>
        <taxon>Osteoglossocephala</taxon>
        <taxon>Osteoglossomorpha</taxon>
        <taxon>Osteoglossiformes</taxon>
        <taxon>Mormyridae</taxon>
        <taxon>Paramormyrops</taxon>
    </lineage>
</organism>
<protein>
    <submittedName>
        <fullName evidence="7">T-cell surface glycoprotein CD3 epsilon chain-like</fullName>
    </submittedName>
</protein>
<keyword evidence="5" id="KW-0472">Membrane</keyword>
<accession>A0A3B3QVK6</accession>
<dbReference type="Proteomes" id="UP000261540">
    <property type="component" value="Unplaced"/>
</dbReference>
<dbReference type="Ensembl" id="ENSPKIT00000034766.1">
    <property type="protein sequence ID" value="ENSPKIP00000010632.1"/>
    <property type="gene ID" value="ENSPKIG00000025276.1"/>
</dbReference>
<keyword evidence="5" id="KW-1133">Transmembrane helix</keyword>
<keyword evidence="8" id="KW-1185">Reference proteome</keyword>
<proteinExistence type="predicted"/>
<reference evidence="7" key="2">
    <citation type="submission" date="2025-09" db="UniProtKB">
        <authorList>
            <consortium name="Ensembl"/>
        </authorList>
    </citation>
    <scope>IDENTIFICATION</scope>
</reference>
<evidence type="ECO:0000313" key="8">
    <source>
        <dbReference type="Proteomes" id="UP000261540"/>
    </source>
</evidence>